<dbReference type="OrthoDB" id="1643408at2"/>
<name>A0A4U0Q7Z5_9NEIS</name>
<feature type="domain" description="NADPH-dependent FMN reductase-like" evidence="1">
    <location>
        <begin position="8"/>
        <end position="140"/>
    </location>
</feature>
<sequence>MEFQRRFMKILALSGSLRAASHNSALLRAMARLAPRGVEVSVYPGLGELPLFNPDLEASDPLPVATLRSHIVASDALLIASPEYAHGVTGVMKNALDWMVGCEAFVHKPVALLNASPRATHAQAALRETISVMSAHIVEGASITVPILGSKLTEDGIADHTEISASLRMALAALCDAVSRGTYQGE</sequence>
<dbReference type="InterPro" id="IPR050712">
    <property type="entry name" value="NAD(P)H-dep_reductase"/>
</dbReference>
<dbReference type="Proteomes" id="UP000310016">
    <property type="component" value="Unassembled WGS sequence"/>
</dbReference>
<dbReference type="SUPFAM" id="SSF52218">
    <property type="entry name" value="Flavoproteins"/>
    <property type="match status" value="1"/>
</dbReference>
<dbReference type="EMBL" id="SUMF01000002">
    <property type="protein sequence ID" value="TJZ77377.1"/>
    <property type="molecule type" value="Genomic_DNA"/>
</dbReference>
<dbReference type="PANTHER" id="PTHR30543:SF21">
    <property type="entry name" value="NAD(P)H-DEPENDENT FMN REDUCTASE LOT6"/>
    <property type="match status" value="1"/>
</dbReference>
<evidence type="ECO:0000259" key="1">
    <source>
        <dbReference type="Pfam" id="PF03358"/>
    </source>
</evidence>
<protein>
    <submittedName>
        <fullName evidence="2">NAD(P)H-dependent oxidoreductase</fullName>
    </submittedName>
</protein>
<evidence type="ECO:0000313" key="2">
    <source>
        <dbReference type="EMBL" id="TJZ77377.1"/>
    </source>
</evidence>
<dbReference type="GO" id="GO:0005829">
    <property type="term" value="C:cytosol"/>
    <property type="evidence" value="ECO:0007669"/>
    <property type="project" value="TreeGrafter"/>
</dbReference>
<proteinExistence type="predicted"/>
<keyword evidence="3" id="KW-1185">Reference proteome</keyword>
<dbReference type="GO" id="GO:0010181">
    <property type="term" value="F:FMN binding"/>
    <property type="evidence" value="ECO:0007669"/>
    <property type="project" value="TreeGrafter"/>
</dbReference>
<dbReference type="GO" id="GO:0016491">
    <property type="term" value="F:oxidoreductase activity"/>
    <property type="evidence" value="ECO:0007669"/>
    <property type="project" value="InterPro"/>
</dbReference>
<accession>A0A4U0Q7Z5</accession>
<dbReference type="InterPro" id="IPR029039">
    <property type="entry name" value="Flavoprotein-like_sf"/>
</dbReference>
<dbReference type="InterPro" id="IPR005025">
    <property type="entry name" value="FMN_Rdtase-like_dom"/>
</dbReference>
<organism evidence="2 3">
    <name type="scientific">Chitiniphilus eburneus</name>
    <dbReference type="NCBI Taxonomy" id="2571148"/>
    <lineage>
        <taxon>Bacteria</taxon>
        <taxon>Pseudomonadati</taxon>
        <taxon>Pseudomonadota</taxon>
        <taxon>Betaproteobacteria</taxon>
        <taxon>Neisseriales</taxon>
        <taxon>Chitinibacteraceae</taxon>
        <taxon>Chitiniphilus</taxon>
    </lineage>
</organism>
<comment type="caution">
    <text evidence="2">The sequence shown here is derived from an EMBL/GenBank/DDBJ whole genome shotgun (WGS) entry which is preliminary data.</text>
</comment>
<evidence type="ECO:0000313" key="3">
    <source>
        <dbReference type="Proteomes" id="UP000310016"/>
    </source>
</evidence>
<dbReference type="PANTHER" id="PTHR30543">
    <property type="entry name" value="CHROMATE REDUCTASE"/>
    <property type="match status" value="1"/>
</dbReference>
<dbReference type="Gene3D" id="3.40.50.360">
    <property type="match status" value="1"/>
</dbReference>
<gene>
    <name evidence="2" type="ORF">FAZ21_03285</name>
</gene>
<reference evidence="2 3" key="1">
    <citation type="submission" date="2019-04" db="EMBL/GenBank/DDBJ databases">
        <title>Chitiniphilus eburnea sp. nov., a novel chitinolytic bacterium isolated from aquaculture sludge.</title>
        <authorList>
            <person name="Sheng M."/>
        </authorList>
    </citation>
    <scope>NUCLEOTIDE SEQUENCE [LARGE SCALE GENOMIC DNA]</scope>
    <source>
        <strain evidence="2 3">HX-2-15</strain>
    </source>
</reference>
<dbReference type="Pfam" id="PF03358">
    <property type="entry name" value="FMN_red"/>
    <property type="match status" value="1"/>
</dbReference>
<dbReference type="AlphaFoldDB" id="A0A4U0Q7Z5"/>